<dbReference type="Gene3D" id="3.40.720.10">
    <property type="entry name" value="Alkaline Phosphatase, subunit A"/>
    <property type="match status" value="1"/>
</dbReference>
<keyword evidence="6 7" id="KW-0472">Membrane</keyword>
<evidence type="ECO:0000256" key="6">
    <source>
        <dbReference type="ARBA" id="ARBA00023136"/>
    </source>
</evidence>
<keyword evidence="2" id="KW-1003">Cell membrane</keyword>
<protein>
    <submittedName>
        <fullName evidence="9">Sulfatase</fullName>
    </submittedName>
</protein>
<organism evidence="9 10">
    <name type="scientific">Comamonas aquatica DA1877</name>
    <dbReference type="NCBI Taxonomy" id="1457173"/>
    <lineage>
        <taxon>Bacteria</taxon>
        <taxon>Pseudomonadati</taxon>
        <taxon>Pseudomonadota</taxon>
        <taxon>Betaproteobacteria</taxon>
        <taxon>Burkholderiales</taxon>
        <taxon>Comamonadaceae</taxon>
        <taxon>Comamonas</taxon>
    </lineage>
</organism>
<feature type="transmembrane region" description="Helical" evidence="7">
    <location>
        <begin position="31"/>
        <end position="49"/>
    </location>
</feature>
<evidence type="ECO:0000256" key="4">
    <source>
        <dbReference type="ARBA" id="ARBA00022692"/>
    </source>
</evidence>
<name>A0A014P6D0_9BURK</name>
<dbReference type="PANTHER" id="PTHR30443:SF2">
    <property type="entry name" value="PHOSPHOETHANOLAMINE TRANSFERASE EPTC"/>
    <property type="match status" value="1"/>
</dbReference>
<feature type="transmembrane region" description="Helical" evidence="7">
    <location>
        <begin position="56"/>
        <end position="75"/>
    </location>
</feature>
<dbReference type="Pfam" id="PF00884">
    <property type="entry name" value="Sulfatase"/>
    <property type="match status" value="1"/>
</dbReference>
<feature type="transmembrane region" description="Helical" evidence="7">
    <location>
        <begin position="106"/>
        <end position="128"/>
    </location>
</feature>
<evidence type="ECO:0000259" key="8">
    <source>
        <dbReference type="Pfam" id="PF00884"/>
    </source>
</evidence>
<gene>
    <name evidence="9" type="ORF">AX13_00185</name>
</gene>
<dbReference type="PANTHER" id="PTHR30443">
    <property type="entry name" value="INNER MEMBRANE PROTEIN"/>
    <property type="match status" value="1"/>
</dbReference>
<evidence type="ECO:0000256" key="7">
    <source>
        <dbReference type="SAM" id="Phobius"/>
    </source>
</evidence>
<keyword evidence="5 7" id="KW-1133">Transmembrane helix</keyword>
<dbReference type="InterPro" id="IPR017850">
    <property type="entry name" value="Alkaline_phosphatase_core_sf"/>
</dbReference>
<feature type="transmembrane region" description="Helical" evidence="7">
    <location>
        <begin position="140"/>
        <end position="160"/>
    </location>
</feature>
<dbReference type="GO" id="GO:0016776">
    <property type="term" value="F:phosphotransferase activity, phosphate group as acceptor"/>
    <property type="evidence" value="ECO:0007669"/>
    <property type="project" value="TreeGrafter"/>
</dbReference>
<feature type="domain" description="Sulfatase N-terminal" evidence="8">
    <location>
        <begin position="215"/>
        <end position="472"/>
    </location>
</feature>
<sequence length="532" mass="59110">MHQILGAAGLVALVAVFTVHGYEGRRIGQVLLLFAPAVLGLLWPVRNTLWHRLRQALAWVWTLIFLVDGAVRGLLADLYGAAPDSSLVLGAIANSNPRESGEYLHAVWRSVLVWVLALIGSGAAAWWLVRWAGLANSARWPKSVVMALCVALLLVSLGYASKPWRRHHPIAFWTQWMFSIQQLQQGLANQQARREAALARAHALAPTVQVAGHSTVVLVIADSINRDNMSIYGYKRATTPHLASQLRGLDGEMLMLRNAWSVDASTLPALGNIFGFGQPDAQDAQHLLAVARAAGYKVWWISNHDDLGIEQQHARVADIQDFANRQPGRTSSSLDGELLDNLQRALADATPQKLIVVHLLGAHPHYRLRFPAGQNPFDDESDAVDQQLQTQGRPSWVRRFRHDYDAALLYHDFVVSETLALTRNARSVDGYAAWVYMSDHGQEVGHGRNHAGHSPLSASGYRIPMLLWSNQPSWQKDQGIATRPFRADWAAWTLANVMRLTWPGQTMSNDVLSEAYVWSKPQLPIVVDSFER</sequence>
<dbReference type="AlphaFoldDB" id="A0A014P6D0"/>
<dbReference type="EMBL" id="JBOK01000001">
    <property type="protein sequence ID" value="EXU81710.1"/>
    <property type="molecule type" value="Genomic_DNA"/>
</dbReference>
<keyword evidence="3" id="KW-0808">Transferase</keyword>
<dbReference type="RefSeq" id="WP_043377732.1">
    <property type="nucleotide sequence ID" value="NZ_JBOK01000001.1"/>
</dbReference>
<evidence type="ECO:0000313" key="9">
    <source>
        <dbReference type="EMBL" id="EXU81710.1"/>
    </source>
</evidence>
<dbReference type="STRING" id="225991.MA05_10345"/>
<dbReference type="PATRIC" id="fig|1457173.3.peg.33"/>
<dbReference type="InterPro" id="IPR000917">
    <property type="entry name" value="Sulfatase_N"/>
</dbReference>
<dbReference type="SUPFAM" id="SSF53649">
    <property type="entry name" value="Alkaline phosphatase-like"/>
    <property type="match status" value="1"/>
</dbReference>
<evidence type="ECO:0000256" key="5">
    <source>
        <dbReference type="ARBA" id="ARBA00022989"/>
    </source>
</evidence>
<dbReference type="Proteomes" id="UP000020766">
    <property type="component" value="Unassembled WGS sequence"/>
</dbReference>
<evidence type="ECO:0000313" key="10">
    <source>
        <dbReference type="Proteomes" id="UP000020766"/>
    </source>
</evidence>
<evidence type="ECO:0000256" key="2">
    <source>
        <dbReference type="ARBA" id="ARBA00022475"/>
    </source>
</evidence>
<keyword evidence="4 7" id="KW-0812">Transmembrane</keyword>
<comment type="caution">
    <text evidence="9">The sequence shown here is derived from an EMBL/GenBank/DDBJ whole genome shotgun (WGS) entry which is preliminary data.</text>
</comment>
<dbReference type="InterPro" id="IPR040423">
    <property type="entry name" value="PEA_transferase"/>
</dbReference>
<keyword evidence="10" id="KW-1185">Reference proteome</keyword>
<evidence type="ECO:0000256" key="3">
    <source>
        <dbReference type="ARBA" id="ARBA00022679"/>
    </source>
</evidence>
<dbReference type="CDD" id="cd16017">
    <property type="entry name" value="LptA"/>
    <property type="match status" value="1"/>
</dbReference>
<dbReference type="InterPro" id="IPR058130">
    <property type="entry name" value="PEA_transf_C"/>
</dbReference>
<proteinExistence type="predicted"/>
<accession>A0A014P6D0</accession>
<comment type="subcellular location">
    <subcellularLocation>
        <location evidence="1">Cell membrane</location>
        <topology evidence="1">Multi-pass membrane protein</topology>
    </subcellularLocation>
</comment>
<reference evidence="9 10" key="1">
    <citation type="submission" date="2014-01" db="EMBL/GenBank/DDBJ databases">
        <title>Interspecies Systems Biology Uncovers Metabolites Affecting C. elegans Gene Expression and Life History Traits.</title>
        <authorList>
            <person name="Watson E."/>
            <person name="Macneil L.T."/>
            <person name="Ritter A.D."/>
            <person name="Yilmaz L.S."/>
            <person name="Rosebrock A.P."/>
            <person name="Caudy A.A."/>
            <person name="Walhout A.J."/>
        </authorList>
    </citation>
    <scope>NUCLEOTIDE SEQUENCE [LARGE SCALE GENOMIC DNA]</scope>
    <source>
        <strain evidence="9 10">DA1877</strain>
    </source>
</reference>
<dbReference type="GO" id="GO:0005886">
    <property type="term" value="C:plasma membrane"/>
    <property type="evidence" value="ECO:0007669"/>
    <property type="project" value="UniProtKB-SubCell"/>
</dbReference>
<evidence type="ECO:0000256" key="1">
    <source>
        <dbReference type="ARBA" id="ARBA00004651"/>
    </source>
</evidence>
<dbReference type="GO" id="GO:0009244">
    <property type="term" value="P:lipopolysaccharide core region biosynthetic process"/>
    <property type="evidence" value="ECO:0007669"/>
    <property type="project" value="TreeGrafter"/>
</dbReference>